<dbReference type="Pfam" id="PF13087">
    <property type="entry name" value="AAA_12"/>
    <property type="match status" value="1"/>
</dbReference>
<accession>A0A919BJ15</accession>
<dbReference type="Gene3D" id="3.40.50.300">
    <property type="entry name" value="P-loop containing nucleotide triphosphate hydrolases"/>
    <property type="match status" value="2"/>
</dbReference>
<evidence type="ECO:0008006" key="5">
    <source>
        <dbReference type="Google" id="ProtNLM"/>
    </source>
</evidence>
<dbReference type="CDD" id="cd18808">
    <property type="entry name" value="SF1_C_Upf1"/>
    <property type="match status" value="1"/>
</dbReference>
<dbReference type="InterPro" id="IPR027417">
    <property type="entry name" value="P-loop_NTPase"/>
</dbReference>
<dbReference type="InterPro" id="IPR045055">
    <property type="entry name" value="DNA2/NAM7-like"/>
</dbReference>
<feature type="domain" description="DNA2/NAM7 helicase-like C-terminal" evidence="2">
    <location>
        <begin position="594"/>
        <end position="763"/>
    </location>
</feature>
<dbReference type="Pfam" id="PF13086">
    <property type="entry name" value="AAA_11"/>
    <property type="match status" value="1"/>
</dbReference>
<dbReference type="AlphaFoldDB" id="A0A919BJ15"/>
<keyword evidence="4" id="KW-1185">Reference proteome</keyword>
<evidence type="ECO:0000313" key="4">
    <source>
        <dbReference type="Proteomes" id="UP000623842"/>
    </source>
</evidence>
<dbReference type="RefSeq" id="WP_229854652.1">
    <property type="nucleotide sequence ID" value="NZ_BNCK01000004.1"/>
</dbReference>
<feature type="domain" description="DNA2/NAM7 helicase helicase" evidence="1">
    <location>
        <begin position="254"/>
        <end position="548"/>
    </location>
</feature>
<organism evidence="3 4">
    <name type="scientific">Thalassotalea marina</name>
    <dbReference type="NCBI Taxonomy" id="1673741"/>
    <lineage>
        <taxon>Bacteria</taxon>
        <taxon>Pseudomonadati</taxon>
        <taxon>Pseudomonadota</taxon>
        <taxon>Gammaproteobacteria</taxon>
        <taxon>Alteromonadales</taxon>
        <taxon>Colwelliaceae</taxon>
        <taxon>Thalassotalea</taxon>
    </lineage>
</organism>
<dbReference type="SUPFAM" id="SSF52540">
    <property type="entry name" value="P-loop containing nucleoside triphosphate hydrolases"/>
    <property type="match status" value="1"/>
</dbReference>
<dbReference type="GO" id="GO:0004386">
    <property type="term" value="F:helicase activity"/>
    <property type="evidence" value="ECO:0007669"/>
    <property type="project" value="InterPro"/>
</dbReference>
<dbReference type="Proteomes" id="UP000623842">
    <property type="component" value="Unassembled WGS sequence"/>
</dbReference>
<evidence type="ECO:0000313" key="3">
    <source>
        <dbReference type="EMBL" id="GHF92095.1"/>
    </source>
</evidence>
<dbReference type="PANTHER" id="PTHR10887">
    <property type="entry name" value="DNA2/NAM7 HELICASE FAMILY"/>
    <property type="match status" value="1"/>
</dbReference>
<sequence length="899" mass="102018">MSQENTLSYYKDCYKQDCADLNLWNINKLKKEDRLVLQGKDELGSGFLPRLPIPLEFAEQIAKRVEMYQRERVLIYARFIIVGKLEIKGEVKQVVSPILFNEAVLEQDDDNYYFSVAEQAPEINESLLQVLMPEENNLPDQLTHTEINSPSFWTSWLKNSPLELNLLDLLNYPELVQSEEISKALRKKVPSLLPASMLAFIERSTSSRGVLHELDEIIKSNHLSPPLSGLFGTEQITSANSELKYDYLPGLLSTPQKKLISIAANASLGCASGPPGTGKSYTIAAMAAEHMSRGQSVLIVAHTDAALDVIASKLEDNFNLGEISIRAGQKEFLRKLKTYIADLLAGYLTEGQSPDPKLCESELQKLNHILTQLEKRFTKFCQKAIVRGQKLKSLEDRQSKWVRRIYLALVGRGIQQLSHQWTALNEVNTRHLEREKLASNYLSALKNKNLTTLVKNQRSSLQAFNQAIRSRTSKRQFELFDNIEYSALLSAFPVWLVSLNTLHRVLPLNAEMFDLLIIDEATQCNITSCIPAFYRAKRAMVVGDTKQLKHYSFLAKSKEAKIMSQYDLSADAKGVVSYRDNSILDLTLNALTSNEQLALLDEHFRSKPELIHFSNNRFYQNKLKIMQHRPCTSSGHLFVERVNGERDKVGINHEEATQVIEAIKTQIKDDQMSGICHSIGVISPFRHQAEHIAKEVELNFTESEIAHHNIRVSTPFGFQGEERDIMLISFSIDDQAKRAAVYLNKEDVFNVTITRARQKQILFVSINEAELPEHNLLRRYLASISEFEASHAITSEITEFQQNVMSSLNEIGIQTWPGYTIAGTEIDILCRVEHRYLAIDLIGYPGPWQDFFELNTYKLFKRAGIDVLPISYGLWKIDKAICIEKIQSKLGVTISSTSV</sequence>
<comment type="caution">
    <text evidence="3">The sequence shown here is derived from an EMBL/GenBank/DDBJ whole genome shotgun (WGS) entry which is preliminary data.</text>
</comment>
<gene>
    <name evidence="3" type="ORF">GCM10017161_20180</name>
</gene>
<evidence type="ECO:0000259" key="1">
    <source>
        <dbReference type="Pfam" id="PF13086"/>
    </source>
</evidence>
<name>A0A919BJ15_9GAMM</name>
<proteinExistence type="predicted"/>
<reference evidence="3" key="1">
    <citation type="journal article" date="2014" name="Int. J. Syst. Evol. Microbiol.">
        <title>Complete genome sequence of Corynebacterium casei LMG S-19264T (=DSM 44701T), isolated from a smear-ripened cheese.</title>
        <authorList>
            <consortium name="US DOE Joint Genome Institute (JGI-PGF)"/>
            <person name="Walter F."/>
            <person name="Albersmeier A."/>
            <person name="Kalinowski J."/>
            <person name="Ruckert C."/>
        </authorList>
    </citation>
    <scope>NUCLEOTIDE SEQUENCE</scope>
    <source>
        <strain evidence="3">KCTC 42731</strain>
    </source>
</reference>
<dbReference type="InterPro" id="IPR047187">
    <property type="entry name" value="SF1_C_Upf1"/>
</dbReference>
<dbReference type="PANTHER" id="PTHR10887:SF495">
    <property type="entry name" value="HELICASE SENATAXIN ISOFORM X1-RELATED"/>
    <property type="match status" value="1"/>
</dbReference>
<dbReference type="InterPro" id="IPR041679">
    <property type="entry name" value="DNA2/NAM7-like_C"/>
</dbReference>
<reference evidence="3" key="2">
    <citation type="submission" date="2020-09" db="EMBL/GenBank/DDBJ databases">
        <authorList>
            <person name="Sun Q."/>
            <person name="Kim S."/>
        </authorList>
    </citation>
    <scope>NUCLEOTIDE SEQUENCE</scope>
    <source>
        <strain evidence="3">KCTC 42731</strain>
    </source>
</reference>
<dbReference type="EMBL" id="BNCK01000004">
    <property type="protein sequence ID" value="GHF92095.1"/>
    <property type="molecule type" value="Genomic_DNA"/>
</dbReference>
<protein>
    <recommendedName>
        <fullName evidence="5">AAA family ATPase</fullName>
    </recommendedName>
</protein>
<evidence type="ECO:0000259" key="2">
    <source>
        <dbReference type="Pfam" id="PF13087"/>
    </source>
</evidence>
<dbReference type="InterPro" id="IPR041677">
    <property type="entry name" value="DNA2/NAM7_AAA_11"/>
</dbReference>